<protein>
    <submittedName>
        <fullName evidence="3">Uncharacterized protein</fullName>
    </submittedName>
</protein>
<keyword evidence="2" id="KW-0472">Membrane</keyword>
<feature type="transmembrane region" description="Helical" evidence="2">
    <location>
        <begin position="604"/>
        <end position="626"/>
    </location>
</feature>
<dbReference type="PANTHER" id="PTHR46580">
    <property type="entry name" value="SENSOR KINASE-RELATED"/>
    <property type="match status" value="1"/>
</dbReference>
<keyword evidence="2" id="KW-1133">Transmembrane helix</keyword>
<dbReference type="Pfam" id="PF13517">
    <property type="entry name" value="FG-GAP_3"/>
    <property type="match status" value="1"/>
</dbReference>
<comment type="caution">
    <text evidence="3">The sequence shown here is derived from an EMBL/GenBank/DDBJ whole genome shotgun (WGS) entry which is preliminary data.</text>
</comment>
<keyword evidence="1" id="KW-0732">Signal</keyword>
<evidence type="ECO:0000313" key="3">
    <source>
        <dbReference type="EMBL" id="CAF1498690.1"/>
    </source>
</evidence>
<keyword evidence="2" id="KW-0812">Transmembrane</keyword>
<feature type="non-terminal residue" evidence="3">
    <location>
        <position position="955"/>
    </location>
</feature>
<sequence length="955" mass="109324">MVENQANDYPIVETKFVLYGIQDINSGLITYICAVNPSCKRPAVIARSNYQIFPPTYPIYNMSGWVEGCLPRDSVFLSTLQCLYKDEYCFLFFLSYVTQTVTDGLSHSSLSRFKPLIHDPTSHYLPNTTISTIVDRLMLEDWNSTSSYEKFYESCAPIYCSYSESIRKHTFLGIMMILVSMIGGIVLSLRILTPYLVKFTLRVLRILETKPNQTQQIQQNRVNRLKALIQNLIKLLRTTLIELNIFSSRDFVSNIDRMLAKIYGRWATRLYIVLFISSLIILIFYTIIQPYSSQTSFKQPSFMYYTQLKGMYGDKFKCSCSRIASTYNQFVQIEPIFHPICLSKFVSKEWRDNLTDGLIPNLTIYEQRDYRRFLSAHLQYLQGLCQLSKRTVNNFINEFLTSLLVTVELLSEHNFDHHLNISIEQSKLKAPALFSRLLFFTQSIIHGNALISTYGTNFKYINIIDGSAQTRAPTEALIYDDNCSCGLSPKCTTQAVFIETNTSENVSVNGMRIGCTPSESLLASTLECFYDQLCINLIQQYTNYPNSSTPLPTNSSRFSQNTTVDELQRRLFIERWSTHKNYSSYYDQCSPLSCSYTTIEKFNIFNIFTLILGLHGGLTMVLRWICPKFIQIGLKIYHYRKRRTVTVHPTNSTVQHTTWNCANEPTNITNRNNVITHTRSMSKIVFIIMLLLSTLIGIITFSIYYIRQENIPISNTSNTSLSTTMSTYSSTLISFEPLCQLKVQRLALNPLCTCMISGPYLIADLNDDNQVDFIFSCDGNSTVNVLFANSNCSSQIYIPTLISITITQIYVNDMNNDEQADIILVNNNMYSTSIYILFGNNGEPFQWQDWKILFLAEPTVDLSIIDLNNDNTLDVIGVGEKGDKIYFYFGNGAGTFTTQILTLFSEFIIDPKQLIVVDFDNDTCLDIAVLDGRSFHMHVFFGNTNGSFQLQKQIF</sequence>
<feature type="transmembrane region" description="Helical" evidence="2">
    <location>
        <begin position="171"/>
        <end position="192"/>
    </location>
</feature>
<dbReference type="EMBL" id="CAJNOR010004390">
    <property type="protein sequence ID" value="CAF1498690.1"/>
    <property type="molecule type" value="Genomic_DNA"/>
</dbReference>
<dbReference type="AlphaFoldDB" id="A0A815T8M5"/>
<dbReference type="InterPro" id="IPR013517">
    <property type="entry name" value="FG-GAP"/>
</dbReference>
<dbReference type="Gene3D" id="2.130.10.130">
    <property type="entry name" value="Integrin alpha, N-terminal"/>
    <property type="match status" value="1"/>
</dbReference>
<evidence type="ECO:0000256" key="1">
    <source>
        <dbReference type="ARBA" id="ARBA00022729"/>
    </source>
</evidence>
<dbReference type="InterPro" id="IPR028994">
    <property type="entry name" value="Integrin_alpha_N"/>
</dbReference>
<dbReference type="SUPFAM" id="SSF69318">
    <property type="entry name" value="Integrin alpha N-terminal domain"/>
    <property type="match status" value="1"/>
</dbReference>
<evidence type="ECO:0000313" key="4">
    <source>
        <dbReference type="Proteomes" id="UP000663828"/>
    </source>
</evidence>
<evidence type="ECO:0000256" key="2">
    <source>
        <dbReference type="SAM" id="Phobius"/>
    </source>
</evidence>
<accession>A0A815T8M5</accession>
<dbReference type="Proteomes" id="UP000663828">
    <property type="component" value="Unassembled WGS sequence"/>
</dbReference>
<proteinExistence type="predicted"/>
<gene>
    <name evidence="3" type="ORF">XAT740_LOCUS39523</name>
</gene>
<organism evidence="3 4">
    <name type="scientific">Adineta ricciae</name>
    <name type="common">Rotifer</name>
    <dbReference type="NCBI Taxonomy" id="249248"/>
    <lineage>
        <taxon>Eukaryota</taxon>
        <taxon>Metazoa</taxon>
        <taxon>Spiralia</taxon>
        <taxon>Gnathifera</taxon>
        <taxon>Rotifera</taxon>
        <taxon>Eurotatoria</taxon>
        <taxon>Bdelloidea</taxon>
        <taxon>Adinetida</taxon>
        <taxon>Adinetidae</taxon>
        <taxon>Adineta</taxon>
    </lineage>
</organism>
<dbReference type="PANTHER" id="PTHR46580:SF4">
    <property type="entry name" value="ATP_GTP-BINDING PROTEIN"/>
    <property type="match status" value="1"/>
</dbReference>
<keyword evidence="4" id="KW-1185">Reference proteome</keyword>
<feature type="transmembrane region" description="Helical" evidence="2">
    <location>
        <begin position="266"/>
        <end position="288"/>
    </location>
</feature>
<name>A0A815T8M5_ADIRI</name>
<reference evidence="3" key="1">
    <citation type="submission" date="2021-02" db="EMBL/GenBank/DDBJ databases">
        <authorList>
            <person name="Nowell W R."/>
        </authorList>
    </citation>
    <scope>NUCLEOTIDE SEQUENCE</scope>
</reference>
<feature type="transmembrane region" description="Helical" evidence="2">
    <location>
        <begin position="684"/>
        <end position="706"/>
    </location>
</feature>